<evidence type="ECO:0000256" key="8">
    <source>
        <dbReference type="SAM" id="SignalP"/>
    </source>
</evidence>
<evidence type="ECO:0000256" key="7">
    <source>
        <dbReference type="ARBA" id="ARBA00023237"/>
    </source>
</evidence>
<dbReference type="OrthoDB" id="2475361at2"/>
<proteinExistence type="inferred from homology"/>
<comment type="caution">
    <text evidence="9">The sequence shown here is derived from an EMBL/GenBank/DDBJ whole genome shotgun (WGS) entry which is preliminary data.</text>
</comment>
<dbReference type="AlphaFoldDB" id="A0A4V2QFE2"/>
<dbReference type="PANTHER" id="PTHR30026:SF20">
    <property type="entry name" value="OUTER MEMBRANE PROTEIN TOLC"/>
    <property type="match status" value="1"/>
</dbReference>
<dbReference type="InterPro" id="IPR003423">
    <property type="entry name" value="OMP_efflux"/>
</dbReference>
<dbReference type="GO" id="GO:1990281">
    <property type="term" value="C:efflux pump complex"/>
    <property type="evidence" value="ECO:0007669"/>
    <property type="project" value="TreeGrafter"/>
</dbReference>
<keyword evidence="7" id="KW-0998">Cell outer membrane</keyword>
<evidence type="ECO:0000256" key="5">
    <source>
        <dbReference type="ARBA" id="ARBA00022692"/>
    </source>
</evidence>
<accession>A0A4V2QFE2</accession>
<dbReference type="EMBL" id="SLUN01000007">
    <property type="protein sequence ID" value="TCL71597.1"/>
    <property type="molecule type" value="Genomic_DNA"/>
</dbReference>
<evidence type="ECO:0000313" key="9">
    <source>
        <dbReference type="EMBL" id="TCL71597.1"/>
    </source>
</evidence>
<organism evidence="9 10">
    <name type="scientific">Hydrogenispora ethanolica</name>
    <dbReference type="NCBI Taxonomy" id="1082276"/>
    <lineage>
        <taxon>Bacteria</taxon>
        <taxon>Bacillati</taxon>
        <taxon>Bacillota</taxon>
        <taxon>Hydrogenispora</taxon>
    </lineage>
</organism>
<keyword evidence="4" id="KW-1134">Transmembrane beta strand</keyword>
<keyword evidence="5" id="KW-0812">Transmembrane</keyword>
<evidence type="ECO:0000256" key="4">
    <source>
        <dbReference type="ARBA" id="ARBA00022452"/>
    </source>
</evidence>
<dbReference type="Proteomes" id="UP000295008">
    <property type="component" value="Unassembled WGS sequence"/>
</dbReference>
<dbReference type="Gene3D" id="1.20.1600.10">
    <property type="entry name" value="Outer membrane efflux proteins (OEP)"/>
    <property type="match status" value="1"/>
</dbReference>
<feature type="signal peptide" evidence="8">
    <location>
        <begin position="1"/>
        <end position="23"/>
    </location>
</feature>
<comment type="subcellular location">
    <subcellularLocation>
        <location evidence="1">Cell outer membrane</location>
    </subcellularLocation>
</comment>
<evidence type="ECO:0000256" key="3">
    <source>
        <dbReference type="ARBA" id="ARBA00022448"/>
    </source>
</evidence>
<dbReference type="GO" id="GO:0015288">
    <property type="term" value="F:porin activity"/>
    <property type="evidence" value="ECO:0007669"/>
    <property type="project" value="TreeGrafter"/>
</dbReference>
<evidence type="ECO:0000313" key="10">
    <source>
        <dbReference type="Proteomes" id="UP000295008"/>
    </source>
</evidence>
<protein>
    <submittedName>
        <fullName evidence="9">Outer membrane protein TolC</fullName>
    </submittedName>
</protein>
<dbReference type="Pfam" id="PF02321">
    <property type="entry name" value="OEP"/>
    <property type="match status" value="2"/>
</dbReference>
<keyword evidence="10" id="KW-1185">Reference proteome</keyword>
<dbReference type="PANTHER" id="PTHR30026">
    <property type="entry name" value="OUTER MEMBRANE PROTEIN TOLC"/>
    <property type="match status" value="1"/>
</dbReference>
<keyword evidence="3" id="KW-0813">Transport</keyword>
<evidence type="ECO:0000256" key="2">
    <source>
        <dbReference type="ARBA" id="ARBA00007613"/>
    </source>
</evidence>
<dbReference type="SUPFAM" id="SSF56954">
    <property type="entry name" value="Outer membrane efflux proteins (OEP)"/>
    <property type="match status" value="1"/>
</dbReference>
<keyword evidence="8" id="KW-0732">Signal</keyword>
<evidence type="ECO:0000256" key="1">
    <source>
        <dbReference type="ARBA" id="ARBA00004442"/>
    </source>
</evidence>
<dbReference type="GO" id="GO:0015562">
    <property type="term" value="F:efflux transmembrane transporter activity"/>
    <property type="evidence" value="ECO:0007669"/>
    <property type="project" value="InterPro"/>
</dbReference>
<dbReference type="GO" id="GO:0009279">
    <property type="term" value="C:cell outer membrane"/>
    <property type="evidence" value="ECO:0007669"/>
    <property type="project" value="UniProtKB-SubCell"/>
</dbReference>
<evidence type="ECO:0000256" key="6">
    <source>
        <dbReference type="ARBA" id="ARBA00023136"/>
    </source>
</evidence>
<name>A0A4V2QFE2_HYDET</name>
<gene>
    <name evidence="9" type="ORF">EDC14_100759</name>
</gene>
<dbReference type="RefSeq" id="WP_132013743.1">
    <property type="nucleotide sequence ID" value="NZ_SLUN01000007.1"/>
</dbReference>
<feature type="chain" id="PRO_5020269876" evidence="8">
    <location>
        <begin position="24"/>
        <end position="430"/>
    </location>
</feature>
<reference evidence="9 10" key="1">
    <citation type="submission" date="2019-03" db="EMBL/GenBank/DDBJ databases">
        <title>Genomic Encyclopedia of Type Strains, Phase IV (KMG-IV): sequencing the most valuable type-strain genomes for metagenomic binning, comparative biology and taxonomic classification.</title>
        <authorList>
            <person name="Goeker M."/>
        </authorList>
    </citation>
    <scope>NUCLEOTIDE SEQUENCE [LARGE SCALE GENOMIC DNA]</scope>
    <source>
        <strain evidence="9 10">LX-B</strain>
    </source>
</reference>
<comment type="similarity">
    <text evidence="2">Belongs to the outer membrane factor (OMF) (TC 1.B.17) family.</text>
</comment>
<sequence>MFRKVILCLVVLMALALPANSFAAALAQPETLTLNQCIDLAFQNNQQIKLAAKNVAIAQEAVKEAEAGFMPSLSYEAGYSQADPAQYQIGNSLEKTRLAGGITGTLPLFTGGKLENALKLAKIKLESAKEDERKAKQTLTYNVKQAYYNVWLADQVLKVNQSSYDNLNHHVQQVQNFYKVGTSSKFDLLRAEVQRDTIKPKVIASQNQLALAKLQLATTIGLPKEKQYTVAYDVSKLQLPASVTHQLQQVLDAAYQDRPEIRQMHQSAEISKVQTELVKAGYKPDVALSASYSGAAKDFGFDGWKNLWSLTIGVKGDFGFTTKPKIAQAKGNEELIAIKEADLKDQIRLDAEQSLQNLAEGIETTRANQANIDLAKESLRLTQARFDAGLATTMDIMDAQLALDQALSGYYQGVVSYLVAEAKIDLVVGK</sequence>
<keyword evidence="6" id="KW-0472">Membrane</keyword>
<dbReference type="InterPro" id="IPR051906">
    <property type="entry name" value="TolC-like"/>
</dbReference>